<dbReference type="EMBL" id="JAHLQJ010000009">
    <property type="protein sequence ID" value="MBU5672576.1"/>
    <property type="molecule type" value="Genomic_DNA"/>
</dbReference>
<dbReference type="InterPro" id="IPR012365">
    <property type="entry name" value="Pesteras_lmo2642"/>
</dbReference>
<dbReference type="InterPro" id="IPR040869">
    <property type="entry name" value="CNP_C"/>
</dbReference>
<dbReference type="RefSeq" id="WP_216479151.1">
    <property type="nucleotide sequence ID" value="NZ_JAHLQJ010000009.1"/>
</dbReference>
<dbReference type="Proteomes" id="UP000743001">
    <property type="component" value="Unassembled WGS sequence"/>
</dbReference>
<feature type="domain" description="Calcineurin-like phosphoesterase" evidence="3">
    <location>
        <begin position="50"/>
        <end position="291"/>
    </location>
</feature>
<sequence length="452" mass="51277">MKSRIKRLTILLLSLTVVLLILLLFPLLPYESGKTERIAPSLSSPPSFEIYVATDMHYLSPSLHDGGEAFQQYIEAGDSKLLQYSDELMDAWAEQIIAGQPQAVILSGDLTNNGEQASHRQLAEKLDYIERAGIQVLVIPGNHDILNPWARSFKGDRQYKTEFITADDFRQIYHSFGYGEALDSDPESLSYVAKITDQLWALMLDTCQYKNNLELGYPKTNGSLSDSTLKWIIHQTEIARNHGAEMITVMHHNLLDHTIFSSGFTLDNADKVFNVLNESNIHLTLSGHIHIQDIRSYQGLTDIATSSMEVYPYQFGVLEFDTAVSKVIYQTRSVDVEQWSESNGVRAPQLRQFKDYGRDFFHDQSYNKAMNALKDQGYNDVQIQNMAETMAELNLHYFAGTVNIIDEKWLSSPGMKLWEQAESGFMSKYMQSMAASAKENNHIEIHYSNTSP</sequence>
<proteinExistence type="predicted"/>
<name>A0ABS6FQW7_9BACL</name>
<dbReference type="Pfam" id="PF17839">
    <property type="entry name" value="CNP_C_terminal"/>
    <property type="match status" value="1"/>
</dbReference>
<keyword evidence="2" id="KW-0378">Hydrolase</keyword>
<keyword evidence="1" id="KW-0479">Metal-binding</keyword>
<evidence type="ECO:0000256" key="1">
    <source>
        <dbReference type="ARBA" id="ARBA00022723"/>
    </source>
</evidence>
<dbReference type="InterPro" id="IPR050884">
    <property type="entry name" value="CNP_phosphodiesterase-III"/>
</dbReference>
<dbReference type="InterPro" id="IPR004843">
    <property type="entry name" value="Calcineurin-like_PHP"/>
</dbReference>
<protein>
    <submittedName>
        <fullName evidence="5">Metallophosphoesterase</fullName>
    </submittedName>
</protein>
<evidence type="ECO:0000259" key="4">
    <source>
        <dbReference type="Pfam" id="PF17839"/>
    </source>
</evidence>
<dbReference type="PANTHER" id="PTHR42988">
    <property type="entry name" value="PHOSPHOHYDROLASE"/>
    <property type="match status" value="1"/>
</dbReference>
<reference evidence="5 6" key="1">
    <citation type="submission" date="2021-06" db="EMBL/GenBank/DDBJ databases">
        <authorList>
            <person name="Sun Q."/>
            <person name="Li D."/>
        </authorList>
    </citation>
    <scope>NUCLEOTIDE SEQUENCE [LARGE SCALE GENOMIC DNA]</scope>
    <source>
        <strain evidence="5 6">MSJ-6</strain>
    </source>
</reference>
<keyword evidence="6" id="KW-1185">Reference proteome</keyword>
<dbReference type="PIRSF" id="PIRSF034890">
    <property type="entry name" value="Pesteras_lmo2642"/>
    <property type="match status" value="1"/>
</dbReference>
<evidence type="ECO:0000313" key="6">
    <source>
        <dbReference type="Proteomes" id="UP000743001"/>
    </source>
</evidence>
<comment type="caution">
    <text evidence="5">The sequence shown here is derived from an EMBL/GenBank/DDBJ whole genome shotgun (WGS) entry which is preliminary data.</text>
</comment>
<organism evidence="5 6">
    <name type="scientific">Paenibacillus brevis</name>
    <dbReference type="NCBI Taxonomy" id="2841508"/>
    <lineage>
        <taxon>Bacteria</taxon>
        <taxon>Bacillati</taxon>
        <taxon>Bacillota</taxon>
        <taxon>Bacilli</taxon>
        <taxon>Bacillales</taxon>
        <taxon>Paenibacillaceae</taxon>
        <taxon>Paenibacillus</taxon>
    </lineage>
</organism>
<accession>A0ABS6FQW7</accession>
<dbReference type="PANTHER" id="PTHR42988:SF2">
    <property type="entry name" value="CYCLIC NUCLEOTIDE PHOSPHODIESTERASE CBUA0032-RELATED"/>
    <property type="match status" value="1"/>
</dbReference>
<evidence type="ECO:0000256" key="2">
    <source>
        <dbReference type="ARBA" id="ARBA00022801"/>
    </source>
</evidence>
<dbReference type="Pfam" id="PF00149">
    <property type="entry name" value="Metallophos"/>
    <property type="match status" value="1"/>
</dbReference>
<evidence type="ECO:0000313" key="5">
    <source>
        <dbReference type="EMBL" id="MBU5672576.1"/>
    </source>
</evidence>
<evidence type="ECO:0000259" key="3">
    <source>
        <dbReference type="Pfam" id="PF00149"/>
    </source>
</evidence>
<feature type="domain" description="Cyclic nucleotide phosphodiesterase C-terminal" evidence="4">
    <location>
        <begin position="335"/>
        <end position="438"/>
    </location>
</feature>
<gene>
    <name evidence="5" type="ORF">KQJ23_12135</name>
</gene>